<comment type="caution">
    <text evidence="2">The sequence shown here is derived from an EMBL/GenBank/DDBJ whole genome shotgun (WGS) entry which is preliminary data.</text>
</comment>
<proteinExistence type="predicted"/>
<dbReference type="AlphaFoldDB" id="A0A9D4CS28"/>
<reference evidence="2" key="2">
    <citation type="submission" date="2020-11" db="EMBL/GenBank/DDBJ databases">
        <authorList>
            <person name="McCartney M.A."/>
            <person name="Auch B."/>
            <person name="Kono T."/>
            <person name="Mallez S."/>
            <person name="Becker A."/>
            <person name="Gohl D.M."/>
            <person name="Silverstein K.A.T."/>
            <person name="Koren S."/>
            <person name="Bechman K.B."/>
            <person name="Herman A."/>
            <person name="Abrahante J.E."/>
            <person name="Garbe J."/>
        </authorList>
    </citation>
    <scope>NUCLEOTIDE SEQUENCE</scope>
    <source>
        <strain evidence="2">Duluth1</strain>
        <tissue evidence="2">Whole animal</tissue>
    </source>
</reference>
<gene>
    <name evidence="2" type="ORF">DPMN_056183</name>
</gene>
<dbReference type="Proteomes" id="UP000828390">
    <property type="component" value="Unassembled WGS sequence"/>
</dbReference>
<name>A0A9D4CS28_DREPO</name>
<reference evidence="2" key="1">
    <citation type="journal article" date="2019" name="bioRxiv">
        <title>The Genome of the Zebra Mussel, Dreissena polymorpha: A Resource for Invasive Species Research.</title>
        <authorList>
            <person name="McCartney M.A."/>
            <person name="Auch B."/>
            <person name="Kono T."/>
            <person name="Mallez S."/>
            <person name="Zhang Y."/>
            <person name="Obille A."/>
            <person name="Becker A."/>
            <person name="Abrahante J.E."/>
            <person name="Garbe J."/>
            <person name="Badalamenti J.P."/>
            <person name="Herman A."/>
            <person name="Mangelson H."/>
            <person name="Liachko I."/>
            <person name="Sullivan S."/>
            <person name="Sone E.D."/>
            <person name="Koren S."/>
            <person name="Silverstein K.A.T."/>
            <person name="Beckman K.B."/>
            <person name="Gohl D.M."/>
        </authorList>
    </citation>
    <scope>NUCLEOTIDE SEQUENCE</scope>
    <source>
        <strain evidence="2">Duluth1</strain>
        <tissue evidence="2">Whole animal</tissue>
    </source>
</reference>
<sequence>MCASSKQIFVSAVLPELVGKFFSKVATKYNRSPLTPVDSNITADSGNKPVDKKLTVN</sequence>
<dbReference type="EMBL" id="JAIWYP010000012">
    <property type="protein sequence ID" value="KAH3730202.1"/>
    <property type="molecule type" value="Genomic_DNA"/>
</dbReference>
<protein>
    <submittedName>
        <fullName evidence="2">Uncharacterized protein</fullName>
    </submittedName>
</protein>
<feature type="compositionally biased region" description="Polar residues" evidence="1">
    <location>
        <begin position="36"/>
        <end position="45"/>
    </location>
</feature>
<evidence type="ECO:0000313" key="3">
    <source>
        <dbReference type="Proteomes" id="UP000828390"/>
    </source>
</evidence>
<accession>A0A9D4CS28</accession>
<evidence type="ECO:0000256" key="1">
    <source>
        <dbReference type="SAM" id="MobiDB-lite"/>
    </source>
</evidence>
<keyword evidence="3" id="KW-1185">Reference proteome</keyword>
<organism evidence="2 3">
    <name type="scientific">Dreissena polymorpha</name>
    <name type="common">Zebra mussel</name>
    <name type="synonym">Mytilus polymorpha</name>
    <dbReference type="NCBI Taxonomy" id="45954"/>
    <lineage>
        <taxon>Eukaryota</taxon>
        <taxon>Metazoa</taxon>
        <taxon>Spiralia</taxon>
        <taxon>Lophotrochozoa</taxon>
        <taxon>Mollusca</taxon>
        <taxon>Bivalvia</taxon>
        <taxon>Autobranchia</taxon>
        <taxon>Heteroconchia</taxon>
        <taxon>Euheterodonta</taxon>
        <taxon>Imparidentia</taxon>
        <taxon>Neoheterodontei</taxon>
        <taxon>Myida</taxon>
        <taxon>Dreissenoidea</taxon>
        <taxon>Dreissenidae</taxon>
        <taxon>Dreissena</taxon>
    </lineage>
</organism>
<evidence type="ECO:0000313" key="2">
    <source>
        <dbReference type="EMBL" id="KAH3730202.1"/>
    </source>
</evidence>
<feature type="region of interest" description="Disordered" evidence="1">
    <location>
        <begin position="36"/>
        <end position="57"/>
    </location>
</feature>